<feature type="domain" description="Histidine kinase" evidence="12">
    <location>
        <begin position="235"/>
        <end position="449"/>
    </location>
</feature>
<dbReference type="AlphaFoldDB" id="A0A6B0TUI6"/>
<evidence type="ECO:0000256" key="3">
    <source>
        <dbReference type="ARBA" id="ARBA00012438"/>
    </source>
</evidence>
<dbReference type="SMART" id="SM00304">
    <property type="entry name" value="HAMP"/>
    <property type="match status" value="1"/>
</dbReference>
<keyword evidence="7 14" id="KW-0418">Kinase</keyword>
<dbReference type="InterPro" id="IPR004358">
    <property type="entry name" value="Sig_transdc_His_kin-like_C"/>
</dbReference>
<comment type="subcellular location">
    <subcellularLocation>
        <location evidence="2">Membrane</location>
    </subcellularLocation>
</comment>
<dbReference type="Pfam" id="PF02518">
    <property type="entry name" value="HATPase_c"/>
    <property type="match status" value="1"/>
</dbReference>
<evidence type="ECO:0000256" key="6">
    <source>
        <dbReference type="ARBA" id="ARBA00022692"/>
    </source>
</evidence>
<feature type="domain" description="HAMP" evidence="13">
    <location>
        <begin position="173"/>
        <end position="227"/>
    </location>
</feature>
<dbReference type="SMART" id="SM00387">
    <property type="entry name" value="HATPase_c"/>
    <property type="match status" value="1"/>
</dbReference>
<evidence type="ECO:0000313" key="15">
    <source>
        <dbReference type="Proteomes" id="UP000436016"/>
    </source>
</evidence>
<dbReference type="CDD" id="cd00075">
    <property type="entry name" value="HATPase"/>
    <property type="match status" value="1"/>
</dbReference>
<dbReference type="CDD" id="cd06225">
    <property type="entry name" value="HAMP"/>
    <property type="match status" value="1"/>
</dbReference>
<evidence type="ECO:0000259" key="12">
    <source>
        <dbReference type="PROSITE" id="PS50109"/>
    </source>
</evidence>
<dbReference type="PANTHER" id="PTHR45436">
    <property type="entry name" value="SENSOR HISTIDINE KINASE YKOH"/>
    <property type="match status" value="1"/>
</dbReference>
<evidence type="ECO:0000313" key="14">
    <source>
        <dbReference type="EMBL" id="MXU64623.1"/>
    </source>
</evidence>
<dbReference type="SUPFAM" id="SSF55874">
    <property type="entry name" value="ATPase domain of HSP90 chaperone/DNA topoisomerase II/histidine kinase"/>
    <property type="match status" value="1"/>
</dbReference>
<evidence type="ECO:0000259" key="13">
    <source>
        <dbReference type="PROSITE" id="PS50885"/>
    </source>
</evidence>
<dbReference type="GO" id="GO:0000155">
    <property type="term" value="F:phosphorelay sensor kinase activity"/>
    <property type="evidence" value="ECO:0007669"/>
    <property type="project" value="InterPro"/>
</dbReference>
<dbReference type="InterPro" id="IPR036890">
    <property type="entry name" value="HATPase_C_sf"/>
</dbReference>
<dbReference type="Gene3D" id="6.10.340.10">
    <property type="match status" value="1"/>
</dbReference>
<dbReference type="PROSITE" id="PS50885">
    <property type="entry name" value="HAMP"/>
    <property type="match status" value="1"/>
</dbReference>
<dbReference type="InterPro" id="IPR003660">
    <property type="entry name" value="HAMP_dom"/>
</dbReference>
<dbReference type="EC" id="2.7.13.3" evidence="3"/>
<reference evidence="14 15" key="1">
    <citation type="submission" date="2019-12" db="EMBL/GenBank/DDBJ databases">
        <title>Strain KN286 was isolated from seawater, which was collected from Caroline Seamount in the tropical western Pacific.</title>
        <authorList>
            <person name="Wang Q."/>
        </authorList>
    </citation>
    <scope>NUCLEOTIDE SEQUENCE [LARGE SCALE GENOMIC DNA]</scope>
    <source>
        <strain evidence="14 15">KN286</strain>
    </source>
</reference>
<evidence type="ECO:0000256" key="2">
    <source>
        <dbReference type="ARBA" id="ARBA00004370"/>
    </source>
</evidence>
<dbReference type="InterPro" id="IPR003661">
    <property type="entry name" value="HisK_dim/P_dom"/>
</dbReference>
<evidence type="ECO:0000256" key="8">
    <source>
        <dbReference type="ARBA" id="ARBA00022989"/>
    </source>
</evidence>
<dbReference type="PANTHER" id="PTHR45436:SF8">
    <property type="entry name" value="HISTIDINE KINASE"/>
    <property type="match status" value="1"/>
</dbReference>
<evidence type="ECO:0000256" key="4">
    <source>
        <dbReference type="ARBA" id="ARBA00022553"/>
    </source>
</evidence>
<evidence type="ECO:0000256" key="5">
    <source>
        <dbReference type="ARBA" id="ARBA00022679"/>
    </source>
</evidence>
<dbReference type="PRINTS" id="PR00344">
    <property type="entry name" value="BCTRLSENSOR"/>
</dbReference>
<keyword evidence="5" id="KW-0808">Transferase</keyword>
<keyword evidence="15" id="KW-1185">Reference proteome</keyword>
<dbReference type="InterPro" id="IPR003594">
    <property type="entry name" value="HATPase_dom"/>
</dbReference>
<comment type="caution">
    <text evidence="14">The sequence shown here is derived from an EMBL/GenBank/DDBJ whole genome shotgun (WGS) entry which is preliminary data.</text>
</comment>
<dbReference type="GO" id="GO:0005886">
    <property type="term" value="C:plasma membrane"/>
    <property type="evidence" value="ECO:0007669"/>
    <property type="project" value="TreeGrafter"/>
</dbReference>
<feature type="transmembrane region" description="Helical" evidence="11">
    <location>
        <begin position="153"/>
        <end position="172"/>
    </location>
</feature>
<dbReference type="Proteomes" id="UP000436016">
    <property type="component" value="Unassembled WGS sequence"/>
</dbReference>
<dbReference type="InterPro" id="IPR005467">
    <property type="entry name" value="His_kinase_dom"/>
</dbReference>
<dbReference type="InterPro" id="IPR036097">
    <property type="entry name" value="HisK_dim/P_sf"/>
</dbReference>
<keyword evidence="4" id="KW-0597">Phosphoprotein</keyword>
<accession>A0A6B0TUI6</accession>
<dbReference type="PROSITE" id="PS50109">
    <property type="entry name" value="HIS_KIN"/>
    <property type="match status" value="1"/>
</dbReference>
<dbReference type="SUPFAM" id="SSF47384">
    <property type="entry name" value="Homodimeric domain of signal transducing histidine kinase"/>
    <property type="match status" value="1"/>
</dbReference>
<protein>
    <recommendedName>
        <fullName evidence="3">histidine kinase</fullName>
        <ecNumber evidence="3">2.7.13.3</ecNumber>
    </recommendedName>
</protein>
<dbReference type="Gene3D" id="1.10.287.130">
    <property type="match status" value="1"/>
</dbReference>
<keyword evidence="6 11" id="KW-0812">Transmembrane</keyword>
<keyword evidence="10 11" id="KW-0472">Membrane</keyword>
<sequence>MRLALTLSALFVVSTLTAAAVSFLLLSGELAGRHRADAQQMAENLAATYQVAGLPELHAQIATNVITTRDFSNLYLFIDRSGAAVFGNFSVRQPFTGSRDLVAGRDISLVGAPPGIEGQNFAAYGLQIPAGWILTARNTRWIADTRRIVIQTLAWGLGAALALSVLIALWLGRRSERRIARLNAMLDQVAAGNMALRFDYDPGWPDDISRVADAMNDMLDRLGRSVDSLRQVSTDVAHDLRTPLTRLRARLEPLLVRDDLPEGAAQELDLAVAELDTLVRTFNAVLRISQIESGRARPRLDAVDLRQLCADLHEMLLPVAEDQGHRFRFADGTGDMHVTGDRDMLAQAITNLVENAIRHCPDPAEITLALARTGDAVEVSVADTGPGIEAEARDDVFRRFFRLEKSRSTEGSGLGLALVAAILRLHDATINLSDNGPGLRVTVRFGGAHPPDRAAGRDALAAGTNL</sequence>
<dbReference type="Gene3D" id="3.30.565.10">
    <property type="entry name" value="Histidine kinase-like ATPase, C-terminal domain"/>
    <property type="match status" value="1"/>
</dbReference>
<dbReference type="InterPro" id="IPR050428">
    <property type="entry name" value="TCS_sensor_his_kinase"/>
</dbReference>
<keyword evidence="8 11" id="KW-1133">Transmembrane helix</keyword>
<organism evidence="14 15">
    <name type="scientific">Oceanomicrobium pacificus</name>
    <dbReference type="NCBI Taxonomy" id="2692916"/>
    <lineage>
        <taxon>Bacteria</taxon>
        <taxon>Pseudomonadati</taxon>
        <taxon>Pseudomonadota</taxon>
        <taxon>Alphaproteobacteria</taxon>
        <taxon>Rhodobacterales</taxon>
        <taxon>Paracoccaceae</taxon>
        <taxon>Oceanomicrobium</taxon>
    </lineage>
</organism>
<evidence type="ECO:0000256" key="10">
    <source>
        <dbReference type="ARBA" id="ARBA00023136"/>
    </source>
</evidence>
<gene>
    <name evidence="14" type="ORF">GSH16_04130</name>
</gene>
<evidence type="ECO:0000256" key="7">
    <source>
        <dbReference type="ARBA" id="ARBA00022777"/>
    </source>
</evidence>
<dbReference type="EMBL" id="WUWG01000001">
    <property type="protein sequence ID" value="MXU64623.1"/>
    <property type="molecule type" value="Genomic_DNA"/>
</dbReference>
<dbReference type="CDD" id="cd00082">
    <property type="entry name" value="HisKA"/>
    <property type="match status" value="1"/>
</dbReference>
<dbReference type="Pfam" id="PF00512">
    <property type="entry name" value="HisKA"/>
    <property type="match status" value="1"/>
</dbReference>
<proteinExistence type="predicted"/>
<evidence type="ECO:0000256" key="1">
    <source>
        <dbReference type="ARBA" id="ARBA00000085"/>
    </source>
</evidence>
<dbReference type="SMART" id="SM00388">
    <property type="entry name" value="HisKA"/>
    <property type="match status" value="1"/>
</dbReference>
<name>A0A6B0TUI6_9RHOB</name>
<comment type="catalytic activity">
    <reaction evidence="1">
        <text>ATP + protein L-histidine = ADP + protein N-phospho-L-histidine.</text>
        <dbReference type="EC" id="2.7.13.3"/>
    </reaction>
</comment>
<keyword evidence="9" id="KW-0902">Two-component regulatory system</keyword>
<evidence type="ECO:0000256" key="9">
    <source>
        <dbReference type="ARBA" id="ARBA00023012"/>
    </source>
</evidence>
<evidence type="ECO:0000256" key="11">
    <source>
        <dbReference type="SAM" id="Phobius"/>
    </source>
</evidence>